<dbReference type="AlphaFoldDB" id="A0A5N6NIV4"/>
<evidence type="ECO:0000259" key="3">
    <source>
        <dbReference type="Pfam" id="PF19078"/>
    </source>
</evidence>
<reference evidence="4 5" key="1">
    <citation type="submission" date="2019-05" db="EMBL/GenBank/DDBJ databases">
        <title>Mikania micrantha, genome provides insights into the molecular mechanism of rapid growth.</title>
        <authorList>
            <person name="Liu B."/>
        </authorList>
    </citation>
    <scope>NUCLEOTIDE SEQUENCE [LARGE SCALE GENOMIC DNA]</scope>
    <source>
        <strain evidence="4">NLD-2019</strain>
        <tissue evidence="4">Leaf</tissue>
    </source>
</reference>
<dbReference type="Proteomes" id="UP000326396">
    <property type="component" value="Linkage Group LG19"/>
</dbReference>
<organism evidence="4 5">
    <name type="scientific">Mikania micrantha</name>
    <name type="common">bitter vine</name>
    <dbReference type="NCBI Taxonomy" id="192012"/>
    <lineage>
        <taxon>Eukaryota</taxon>
        <taxon>Viridiplantae</taxon>
        <taxon>Streptophyta</taxon>
        <taxon>Embryophyta</taxon>
        <taxon>Tracheophyta</taxon>
        <taxon>Spermatophyta</taxon>
        <taxon>Magnoliopsida</taxon>
        <taxon>eudicotyledons</taxon>
        <taxon>Gunneridae</taxon>
        <taxon>Pentapetalae</taxon>
        <taxon>asterids</taxon>
        <taxon>campanulids</taxon>
        <taxon>Asterales</taxon>
        <taxon>Asteraceae</taxon>
        <taxon>Asteroideae</taxon>
        <taxon>Heliantheae alliance</taxon>
        <taxon>Eupatorieae</taxon>
        <taxon>Mikania</taxon>
    </lineage>
</organism>
<dbReference type="Pfam" id="PF19078">
    <property type="entry name" value="Big_12"/>
    <property type="match status" value="1"/>
</dbReference>
<accession>A0A5N6NIV4</accession>
<gene>
    <name evidence="4" type="ORF">E3N88_21084</name>
</gene>
<dbReference type="PANTHER" id="PTHR34677:SF1">
    <property type="entry name" value="TRANSMEMBRANE PROTEIN"/>
    <property type="match status" value="1"/>
</dbReference>
<feature type="transmembrane region" description="Helical" evidence="2">
    <location>
        <begin position="675"/>
        <end position="695"/>
    </location>
</feature>
<comment type="caution">
    <text evidence="4">The sequence shown here is derived from an EMBL/GenBank/DDBJ whole genome shotgun (WGS) entry which is preliminary data.</text>
</comment>
<name>A0A5N6NIV4_9ASTR</name>
<feature type="region of interest" description="Disordered" evidence="1">
    <location>
        <begin position="1019"/>
        <end position="1065"/>
    </location>
</feature>
<keyword evidence="5" id="KW-1185">Reference proteome</keyword>
<feature type="transmembrane region" description="Helical" evidence="2">
    <location>
        <begin position="634"/>
        <end position="655"/>
    </location>
</feature>
<dbReference type="EMBL" id="SZYD01000011">
    <property type="protein sequence ID" value="KAD4889011.1"/>
    <property type="molecule type" value="Genomic_DNA"/>
</dbReference>
<dbReference type="PANTHER" id="PTHR34677">
    <property type="match status" value="1"/>
</dbReference>
<sequence>MAALLKIHPPTRIIKMGLTKYSWVLCIFVVGLLCGEVKSASSEISVKLTKKPEPVSNLDSPTFAFRVGNANFSCSNCTSSCKLDDVVPSNCSSGEISYNKLQDGNHTFEVCSSNGPQLTRCATYNWTIDTVAPTAYVTASKTFTNASSVSVYISFSEPCSGGGGFGCLSANDCSLLVYGQGQVIPNTLKTIKLNLEYSISVNLSTDVEYGRVVLVTDKYFCRDAAGNQFTRTTGSRFLVHFDRRNVYVNLRTHIPERLLQLDNNVRSVQVTNKYKNLKLYLYFTEPIVNTSTEVLKSLNVSQGSLVLVTNNNDSLGNQRFGFQFVNISNTAIVTTGLDSGLLLSRQGTPVSSVAPVTFLFDTQRPYVRLSTAIHMRTQEELIPVTIKFMKPVFGFNSSQLSVSGGHMQGFREISKSVYKLEIQPTEEWVLVHVPENVTTDVAGNKNLASNMLRFFHYSVPDASLALYSSATAAFVLTTVVATLLTVSTASLQNYGAFATPSPLLTTSPARILFRIVCHIQIYALSGWLAVPLPIEYSEFVKGLRWSIPYFKLPWECGYVKPVWPMNPHSYGSRIGDFEARSKATNLDKLDSVYGLPLTAMEYKSFFEIQNVMPEAEYIADSNDSHGWTDFKRSMFWLAVMSGGLIILHILFLLILKLRKKKQKESTYASIIFPRFEIFLVILAVPCVSAASASLLKGGSAASIAVGALMLGTIFFLILALFMFLSFGITLGKLLQYKEVHQEGQKMHWYQALVKVTLGPGKRGQWTWINTSNSKWLTILGPLFEDLRGPPKYMLSQIAGGLDYNTTSGSIIASDDENEDAEAPFVQRVFGILRIYYIFLESIKRVTLGILVGIYSRNGYSEKPTKTLLVMTSFQLFFMVLKKPFIKKKVQLVEIISVTSQVAIFAICLVLLRNNLSAHDQTKIGIVMLCLFLFAFVAQILNEWNSLISQIKQLDPDNKSFFKGLKIASWGILLLFVPIKLMKNIESQFPLNARRRDDAPAVDVLAERPWMKQLRDLAKSSFSRDGGGGTPTDPSSSRTKWSGLWSGKRSESSSQATSMDSKSKPKGMYKDFEALFGTNK</sequence>
<feature type="transmembrane region" description="Helical" evidence="2">
    <location>
        <begin position="701"/>
        <end position="728"/>
    </location>
</feature>
<feature type="transmembrane region" description="Helical" evidence="2">
    <location>
        <begin position="960"/>
        <end position="978"/>
    </location>
</feature>
<feature type="domain" description="Bacterial Ig-like" evidence="3">
    <location>
        <begin position="361"/>
        <end position="451"/>
    </location>
</feature>
<protein>
    <recommendedName>
        <fullName evidence="3">Bacterial Ig-like domain-containing protein</fullName>
    </recommendedName>
</protein>
<keyword evidence="2" id="KW-0812">Transmembrane</keyword>
<proteinExistence type="predicted"/>
<feature type="transmembrane region" description="Helical" evidence="2">
    <location>
        <begin position="923"/>
        <end position="940"/>
    </location>
</feature>
<evidence type="ECO:0000256" key="1">
    <source>
        <dbReference type="SAM" id="MobiDB-lite"/>
    </source>
</evidence>
<keyword evidence="2" id="KW-0472">Membrane</keyword>
<dbReference type="InterPro" id="IPR044048">
    <property type="entry name" value="Big_12"/>
</dbReference>
<feature type="transmembrane region" description="Helical" evidence="2">
    <location>
        <begin position="891"/>
        <end position="911"/>
    </location>
</feature>
<keyword evidence="2" id="KW-1133">Transmembrane helix</keyword>
<evidence type="ECO:0000256" key="2">
    <source>
        <dbReference type="SAM" id="Phobius"/>
    </source>
</evidence>
<evidence type="ECO:0000313" key="4">
    <source>
        <dbReference type="EMBL" id="KAD4889011.1"/>
    </source>
</evidence>
<dbReference type="OrthoDB" id="617191at2759"/>
<evidence type="ECO:0000313" key="5">
    <source>
        <dbReference type="Proteomes" id="UP000326396"/>
    </source>
</evidence>